<dbReference type="Proteomes" id="UP000541558">
    <property type="component" value="Unassembled WGS sequence"/>
</dbReference>
<feature type="compositionally biased region" description="Acidic residues" evidence="1">
    <location>
        <begin position="323"/>
        <end position="337"/>
    </location>
</feature>
<accession>A0A8H5C1C7</accession>
<name>A0A8H5C1C7_9AGAR</name>
<feature type="compositionally biased region" description="Acidic residues" evidence="1">
    <location>
        <begin position="349"/>
        <end position="359"/>
    </location>
</feature>
<feature type="compositionally biased region" description="Acidic residues" evidence="1">
    <location>
        <begin position="241"/>
        <end position="256"/>
    </location>
</feature>
<gene>
    <name evidence="2" type="ORF">D9611_002699</name>
</gene>
<dbReference type="OrthoDB" id="3249923at2759"/>
<evidence type="ECO:0000256" key="1">
    <source>
        <dbReference type="SAM" id="MobiDB-lite"/>
    </source>
</evidence>
<evidence type="ECO:0000313" key="2">
    <source>
        <dbReference type="EMBL" id="KAF5333198.1"/>
    </source>
</evidence>
<feature type="compositionally biased region" description="Pro residues" evidence="1">
    <location>
        <begin position="628"/>
        <end position="642"/>
    </location>
</feature>
<dbReference type="AlphaFoldDB" id="A0A8H5C1C7"/>
<feature type="compositionally biased region" description="Low complexity" evidence="1">
    <location>
        <begin position="573"/>
        <end position="584"/>
    </location>
</feature>
<feature type="region of interest" description="Disordered" evidence="1">
    <location>
        <begin position="1"/>
        <end position="68"/>
    </location>
</feature>
<feature type="region of interest" description="Disordered" evidence="1">
    <location>
        <begin position="124"/>
        <end position="152"/>
    </location>
</feature>
<feature type="region of interest" description="Disordered" evidence="1">
    <location>
        <begin position="561"/>
        <end position="699"/>
    </location>
</feature>
<feature type="compositionally biased region" description="Polar residues" evidence="1">
    <location>
        <begin position="45"/>
        <end position="62"/>
    </location>
</feature>
<evidence type="ECO:0000313" key="3">
    <source>
        <dbReference type="Proteomes" id="UP000541558"/>
    </source>
</evidence>
<feature type="compositionally biased region" description="Low complexity" evidence="1">
    <location>
        <begin position="646"/>
        <end position="655"/>
    </location>
</feature>
<feature type="compositionally biased region" description="Basic and acidic residues" evidence="1">
    <location>
        <begin position="214"/>
        <end position="225"/>
    </location>
</feature>
<comment type="caution">
    <text evidence="2">The sequence shown here is derived from an EMBL/GenBank/DDBJ whole genome shotgun (WGS) entry which is preliminary data.</text>
</comment>
<feature type="compositionally biased region" description="Polar residues" evidence="1">
    <location>
        <begin position="656"/>
        <end position="670"/>
    </location>
</feature>
<feature type="compositionally biased region" description="Polar residues" evidence="1">
    <location>
        <begin position="585"/>
        <end position="607"/>
    </location>
</feature>
<protein>
    <submittedName>
        <fullName evidence="2">Uncharacterized protein</fullName>
    </submittedName>
</protein>
<feature type="compositionally biased region" description="Basic and acidic residues" evidence="1">
    <location>
        <begin position="170"/>
        <end position="192"/>
    </location>
</feature>
<feature type="region of interest" description="Disordered" evidence="1">
    <location>
        <begin position="167"/>
        <end position="370"/>
    </location>
</feature>
<feature type="compositionally biased region" description="Pro residues" evidence="1">
    <location>
        <begin position="684"/>
        <end position="699"/>
    </location>
</feature>
<dbReference type="EMBL" id="JAACJK010000109">
    <property type="protein sequence ID" value="KAF5333198.1"/>
    <property type="molecule type" value="Genomic_DNA"/>
</dbReference>
<reference evidence="2 3" key="1">
    <citation type="journal article" date="2020" name="ISME J.">
        <title>Uncovering the hidden diversity of litter-decomposition mechanisms in mushroom-forming fungi.</title>
        <authorList>
            <person name="Floudas D."/>
            <person name="Bentzer J."/>
            <person name="Ahren D."/>
            <person name="Johansson T."/>
            <person name="Persson P."/>
            <person name="Tunlid A."/>
        </authorList>
    </citation>
    <scope>NUCLEOTIDE SEQUENCE [LARGE SCALE GENOMIC DNA]</scope>
    <source>
        <strain evidence="2 3">CBS 175.51</strain>
    </source>
</reference>
<keyword evidence="3" id="KW-1185">Reference proteome</keyword>
<sequence length="844" mass="92675">MNRVLNSDTRPERGGAPGSGPGQARQDRTGNAASTSRPRIVRQNAVASGSGSRPSQPRQPTQAAGMIQEFLARQEQQKKQASALQQPRDSNQKLAQILQKLGANSSIGPARAKPVHLALKSTSNTAARGAPHLPGRNEAAAGPGMAKKTSPVTHVVKKPNRLIFPWQEQDQLREIRGRSGKREREADGDRPARRMARMTIGGGARMAAGRRALPGRDGRRDDRPPKGFVAPGLKLRREGENLDTPDSSEEEEAMDVDESRDASPTRTPSPPERQSARKNVPARKIPTKVIGFPFARARAARKTENLQYTDSDSESGGSSKESDSDEENSEEGDDDTPTEGGRSSSSSEPGEDMDVDSESDQVSTRIKVEDEDISRPRMFGPAELIDLNSPPRINIPLPQIGPSPPRANVRLAPENNLGAAQGGFPPRLFSAISRLALPPERLLQVGRLPFLAGRLRRGFLLRCRDLGLPLDSDTDPVSLRVRYEHIDEINFSLLLTAWKCPICSFHGVFPNRLILAKHLEWDHGEFYIKWYCDNNLWYLTILVPENIDPSLALEPRQDSLAPSISLSPPPSSGRPSASAGPSALNTPPISASPTPGSSLQSTATPTPFTEDEDEDIKPSWLSKGKQPAYPPSIPSTATPPPFRAQSTTTASTTTSLRSDNTLSTTTSVATQRMAFVGPNGKEYPAPPPPENPLGPAAQPPYFPAAPDYEGGQTVWYSCRPGGATVYDLLGTLPMHEFGVLDWAVLDREEEIFESDEVRDEYKVMHALWARWIMLNRTKFLSNYSKGATAFVDEYWKIIHRAAGWDALRYWLLLLLANRFLSAKEVAKILKHYEGHTGMEHWDDY</sequence>
<proteinExistence type="predicted"/>
<organism evidence="2 3">
    <name type="scientific">Ephemerocybe angulata</name>
    <dbReference type="NCBI Taxonomy" id="980116"/>
    <lineage>
        <taxon>Eukaryota</taxon>
        <taxon>Fungi</taxon>
        <taxon>Dikarya</taxon>
        <taxon>Basidiomycota</taxon>
        <taxon>Agaricomycotina</taxon>
        <taxon>Agaricomycetes</taxon>
        <taxon>Agaricomycetidae</taxon>
        <taxon>Agaricales</taxon>
        <taxon>Agaricineae</taxon>
        <taxon>Psathyrellaceae</taxon>
        <taxon>Ephemerocybe</taxon>
    </lineage>
</organism>